<accession>A0A915KTS2</accession>
<name>A0A915KTS2_ROMCU</name>
<organism evidence="1 2">
    <name type="scientific">Romanomermis culicivorax</name>
    <name type="common">Nematode worm</name>
    <dbReference type="NCBI Taxonomy" id="13658"/>
    <lineage>
        <taxon>Eukaryota</taxon>
        <taxon>Metazoa</taxon>
        <taxon>Ecdysozoa</taxon>
        <taxon>Nematoda</taxon>
        <taxon>Enoplea</taxon>
        <taxon>Dorylaimia</taxon>
        <taxon>Mermithida</taxon>
        <taxon>Mermithoidea</taxon>
        <taxon>Mermithidae</taxon>
        <taxon>Romanomermis</taxon>
    </lineage>
</organism>
<proteinExistence type="predicted"/>
<protein>
    <submittedName>
        <fullName evidence="2">Uncharacterized protein</fullName>
    </submittedName>
</protein>
<evidence type="ECO:0000313" key="2">
    <source>
        <dbReference type="WBParaSite" id="nRc.2.0.1.t41527-RA"/>
    </source>
</evidence>
<evidence type="ECO:0000313" key="1">
    <source>
        <dbReference type="Proteomes" id="UP000887565"/>
    </source>
</evidence>
<reference evidence="2" key="1">
    <citation type="submission" date="2022-11" db="UniProtKB">
        <authorList>
            <consortium name="WormBaseParasite"/>
        </authorList>
    </citation>
    <scope>IDENTIFICATION</scope>
</reference>
<keyword evidence="1" id="KW-1185">Reference proteome</keyword>
<dbReference type="WBParaSite" id="nRc.2.0.1.t41527-RA">
    <property type="protein sequence ID" value="nRc.2.0.1.t41527-RA"/>
    <property type="gene ID" value="nRc.2.0.1.g41527"/>
</dbReference>
<sequence>MGHTKCQKRNFDTKWKNFQVSPLTSEAKIRFTAFECDCLLPQSYSINRNSGNCIAKLDATGSSKSSNGCKACFKQLRRFSWLFLSASIILEMFRAIGDVDLTAGTATMNLKIENCIYQLTV</sequence>
<dbReference type="AlphaFoldDB" id="A0A915KTS2"/>
<dbReference type="Proteomes" id="UP000887565">
    <property type="component" value="Unplaced"/>
</dbReference>